<dbReference type="SMART" id="SM00637">
    <property type="entry name" value="CBD_II"/>
    <property type="match status" value="1"/>
</dbReference>
<dbReference type="Pfam" id="PF00553">
    <property type="entry name" value="CBM_2"/>
    <property type="match status" value="1"/>
</dbReference>
<evidence type="ECO:0000256" key="1">
    <source>
        <dbReference type="SAM" id="MobiDB-lite"/>
    </source>
</evidence>
<organism evidence="4 5">
    <name type="scientific">Lipingzhangella rawalii</name>
    <dbReference type="NCBI Taxonomy" id="2055835"/>
    <lineage>
        <taxon>Bacteria</taxon>
        <taxon>Bacillati</taxon>
        <taxon>Actinomycetota</taxon>
        <taxon>Actinomycetes</taxon>
        <taxon>Streptosporangiales</taxon>
        <taxon>Nocardiopsidaceae</taxon>
        <taxon>Lipingzhangella</taxon>
    </lineage>
</organism>
<gene>
    <name evidence="4" type="ORF">RIF23_10055</name>
</gene>
<feature type="region of interest" description="Disordered" evidence="1">
    <location>
        <begin position="1"/>
        <end position="43"/>
    </location>
</feature>
<evidence type="ECO:0000313" key="4">
    <source>
        <dbReference type="EMBL" id="MDS1270641.1"/>
    </source>
</evidence>
<dbReference type="EMBL" id="JAVLVT010000004">
    <property type="protein sequence ID" value="MDS1270641.1"/>
    <property type="molecule type" value="Genomic_DNA"/>
</dbReference>
<feature type="compositionally biased region" description="Polar residues" evidence="1">
    <location>
        <begin position="136"/>
        <end position="149"/>
    </location>
</feature>
<dbReference type="PROSITE" id="PS51173">
    <property type="entry name" value="CBM2"/>
    <property type="match status" value="1"/>
</dbReference>
<reference evidence="5" key="1">
    <citation type="submission" date="2023-07" db="EMBL/GenBank/DDBJ databases">
        <title>Novel species in the genus Lipingzhangella isolated from Sambhar Salt Lake.</title>
        <authorList>
            <person name="Jiya N."/>
            <person name="Kajale S."/>
            <person name="Sharma A."/>
        </authorList>
    </citation>
    <scope>NUCLEOTIDE SEQUENCE [LARGE SCALE GENOMIC DNA]</scope>
    <source>
        <strain evidence="5">LS1_29</strain>
    </source>
</reference>
<name>A0ABU2H5Q5_9ACTN</name>
<dbReference type="Proteomes" id="UP001250214">
    <property type="component" value="Unassembled WGS sequence"/>
</dbReference>
<keyword evidence="2" id="KW-1133">Transmembrane helix</keyword>
<accession>A0ABU2H5Q5</accession>
<dbReference type="SUPFAM" id="SSF49384">
    <property type="entry name" value="Carbohydrate-binding domain"/>
    <property type="match status" value="1"/>
</dbReference>
<protein>
    <submittedName>
        <fullName evidence="4">Cellulose binding domain-containing protein</fullName>
    </submittedName>
</protein>
<sequence length="250" mass="26379">MARHSAADGGQVSRGAHRAGPTGSGPLANLTNVVSSTTPRRVRPPRPLRVFVVSGLVLSLLLLGYSTTLVNLRFTEPPVDDSPEGSPNSQLPAGQPSPGEGGSSPSQLPSAQARDTLEPAPSSPTPTPADEEQNETDSPNQTESETHATPTLSVDYGMTEWGEDSFGGHLIITNGGSSAISNWEIEVSFTDAQLVAAWEADWEPTSSGARFQPPHWQEELAPGESTRVQFSAEGRPQTPECTINGESCQL</sequence>
<proteinExistence type="predicted"/>
<keyword evidence="5" id="KW-1185">Reference proteome</keyword>
<dbReference type="InterPro" id="IPR012291">
    <property type="entry name" value="CBM2_carb-bd_dom_sf"/>
</dbReference>
<evidence type="ECO:0000256" key="2">
    <source>
        <dbReference type="SAM" id="Phobius"/>
    </source>
</evidence>
<feature type="transmembrane region" description="Helical" evidence="2">
    <location>
        <begin position="48"/>
        <end position="65"/>
    </location>
</feature>
<evidence type="ECO:0000313" key="5">
    <source>
        <dbReference type="Proteomes" id="UP001250214"/>
    </source>
</evidence>
<keyword evidence="2" id="KW-0812">Transmembrane</keyword>
<dbReference type="Gene3D" id="2.60.40.290">
    <property type="match status" value="1"/>
</dbReference>
<keyword evidence="2" id="KW-0472">Membrane</keyword>
<evidence type="ECO:0000259" key="3">
    <source>
        <dbReference type="PROSITE" id="PS51173"/>
    </source>
</evidence>
<feature type="region of interest" description="Disordered" evidence="1">
    <location>
        <begin position="76"/>
        <end position="149"/>
    </location>
</feature>
<dbReference type="InterPro" id="IPR008965">
    <property type="entry name" value="CBM2/CBM3_carb-bd_dom_sf"/>
</dbReference>
<dbReference type="RefSeq" id="WP_310912194.1">
    <property type="nucleotide sequence ID" value="NZ_JAVLVT010000004.1"/>
</dbReference>
<comment type="caution">
    <text evidence="4">The sequence shown here is derived from an EMBL/GenBank/DDBJ whole genome shotgun (WGS) entry which is preliminary data.</text>
</comment>
<dbReference type="InterPro" id="IPR001919">
    <property type="entry name" value="CBD2"/>
</dbReference>
<feature type="compositionally biased region" description="Low complexity" evidence="1">
    <location>
        <begin position="92"/>
        <end position="110"/>
    </location>
</feature>
<feature type="domain" description="CBM2" evidence="3">
    <location>
        <begin position="145"/>
        <end position="250"/>
    </location>
</feature>